<reference evidence="1" key="1">
    <citation type="journal article" date="2015" name="Nature">
        <title>Complex archaea that bridge the gap between prokaryotes and eukaryotes.</title>
        <authorList>
            <person name="Spang A."/>
            <person name="Saw J.H."/>
            <person name="Jorgensen S.L."/>
            <person name="Zaremba-Niedzwiedzka K."/>
            <person name="Martijn J."/>
            <person name="Lind A.E."/>
            <person name="van Eijk R."/>
            <person name="Schleper C."/>
            <person name="Guy L."/>
            <person name="Ettema T.J."/>
        </authorList>
    </citation>
    <scope>NUCLEOTIDE SEQUENCE</scope>
</reference>
<dbReference type="AlphaFoldDB" id="A0A0F9N0M3"/>
<name>A0A0F9N0M3_9ZZZZ</name>
<sequence length="173" mass="19873">MRRIVLSYRSDREWSDLYLPRIKALVGPHLLVPAPFEVDSEQATDLIVLRARDMQIACRVRTPGFTDKPRWRRQFTVRCKRDTGAKTELAKIIDGFGDWMFYGHATGLADEINPWFLLDLHVFRAALIRHRQRPVTFESCDNGDGTYFKAYDIDSFPSQLVIAASQIGVKADV</sequence>
<organism evidence="1">
    <name type="scientific">marine sediment metagenome</name>
    <dbReference type="NCBI Taxonomy" id="412755"/>
    <lineage>
        <taxon>unclassified sequences</taxon>
        <taxon>metagenomes</taxon>
        <taxon>ecological metagenomes</taxon>
    </lineage>
</organism>
<dbReference type="EMBL" id="LAZR01003959">
    <property type="protein sequence ID" value="KKN13090.1"/>
    <property type="molecule type" value="Genomic_DNA"/>
</dbReference>
<evidence type="ECO:0000313" key="1">
    <source>
        <dbReference type="EMBL" id="KKN13090.1"/>
    </source>
</evidence>
<comment type="caution">
    <text evidence="1">The sequence shown here is derived from an EMBL/GenBank/DDBJ whole genome shotgun (WGS) entry which is preliminary data.</text>
</comment>
<protein>
    <submittedName>
        <fullName evidence="1">Uncharacterized protein</fullName>
    </submittedName>
</protein>
<proteinExistence type="predicted"/>
<gene>
    <name evidence="1" type="ORF">LCGC14_1009800</name>
</gene>
<accession>A0A0F9N0M3</accession>